<dbReference type="EMBL" id="JANEYG010000026">
    <property type="protein sequence ID" value="KAJ8918362.1"/>
    <property type="molecule type" value="Genomic_DNA"/>
</dbReference>
<accession>A0AAV8VVG7</accession>
<protein>
    <submittedName>
        <fullName evidence="2">Uncharacterized protein</fullName>
    </submittedName>
</protein>
<dbReference type="Proteomes" id="UP001159042">
    <property type="component" value="Unassembled WGS sequence"/>
</dbReference>
<organism evidence="2 3">
    <name type="scientific">Exocentrus adspersus</name>
    <dbReference type="NCBI Taxonomy" id="1586481"/>
    <lineage>
        <taxon>Eukaryota</taxon>
        <taxon>Metazoa</taxon>
        <taxon>Ecdysozoa</taxon>
        <taxon>Arthropoda</taxon>
        <taxon>Hexapoda</taxon>
        <taxon>Insecta</taxon>
        <taxon>Pterygota</taxon>
        <taxon>Neoptera</taxon>
        <taxon>Endopterygota</taxon>
        <taxon>Coleoptera</taxon>
        <taxon>Polyphaga</taxon>
        <taxon>Cucujiformia</taxon>
        <taxon>Chrysomeloidea</taxon>
        <taxon>Cerambycidae</taxon>
        <taxon>Lamiinae</taxon>
        <taxon>Acanthocinini</taxon>
        <taxon>Exocentrus</taxon>
    </lineage>
</organism>
<evidence type="ECO:0000256" key="1">
    <source>
        <dbReference type="SAM" id="MobiDB-lite"/>
    </source>
</evidence>
<dbReference type="AlphaFoldDB" id="A0AAV8VVG7"/>
<proteinExistence type="predicted"/>
<evidence type="ECO:0000313" key="3">
    <source>
        <dbReference type="Proteomes" id="UP001159042"/>
    </source>
</evidence>
<keyword evidence="3" id="KW-1185">Reference proteome</keyword>
<feature type="region of interest" description="Disordered" evidence="1">
    <location>
        <begin position="180"/>
        <end position="245"/>
    </location>
</feature>
<name>A0AAV8VVG7_9CUCU</name>
<reference evidence="2 3" key="1">
    <citation type="journal article" date="2023" name="Insect Mol. Biol.">
        <title>Genome sequencing provides insights into the evolution of gene families encoding plant cell wall-degrading enzymes in longhorned beetles.</title>
        <authorList>
            <person name="Shin N.R."/>
            <person name="Okamura Y."/>
            <person name="Kirsch R."/>
            <person name="Pauchet Y."/>
        </authorList>
    </citation>
    <scope>NUCLEOTIDE SEQUENCE [LARGE SCALE GENOMIC DNA]</scope>
    <source>
        <strain evidence="2">EAD_L_NR</strain>
    </source>
</reference>
<comment type="caution">
    <text evidence="2">The sequence shown here is derived from an EMBL/GenBank/DDBJ whole genome shotgun (WGS) entry which is preliminary data.</text>
</comment>
<evidence type="ECO:0000313" key="2">
    <source>
        <dbReference type="EMBL" id="KAJ8918362.1"/>
    </source>
</evidence>
<feature type="compositionally biased region" description="Basic and acidic residues" evidence="1">
    <location>
        <begin position="213"/>
        <end position="223"/>
    </location>
</feature>
<gene>
    <name evidence="2" type="ORF">NQ315_008056</name>
</gene>
<sequence length="295" mass="32724">MSITSKQQIKRYGSITGRVLEKRRTESETSNQTLRTFSVTYSDIQEVPKFFNGGSIPNSTARRALKNKIIDADQEVKVKGSRNIHKESSVTASVESAFQAENSTDEDDAFNSCSIVSGNETLRELRKLHKMLHKNYEPKQQFAPRRSTLESIKSAIEKAKQEVETNQNVVMNDVESTTGGNEACAYPGNVTKENLAKNKKTKESRASPRRNASKTEKSVKIREPGSCVDGTPKRTKGQGATQGGRLSHEPIAAPLMDLPKTVQVFFSVGPRHETALFRSDTPVDQIKVYSISSRT</sequence>